<sequence>FSVSNVTPKWNRLDVLPNWTIERSVLNYSIQVNSSTPVSCRAIAIDRNGDVINTTTYGVLNGVIRDVSGNTAQCKGQISPSNLNSEGAFTVVYNYTDAIGRQNQTILGKGGVLTRLYTGWNIITYPDGNKSVWNICQEIDECSKIAWFNNTAEAKSFVTFTNSTMSVNNQTPIVPGDALYVFVDANSWVISNDYLTTDITLESVWNYSLSVPGWNLVGLLHNTSMNVTVNVQATNGTYGGIGATLGLIGANLTYASLYNASAETFYSCKRSLDKCSGTSVVPKDINLPKGYAVWMLPKNNITINRSTIIG</sequence>
<dbReference type="AlphaFoldDB" id="A0A0F8W591"/>
<proteinExistence type="predicted"/>
<feature type="non-terminal residue" evidence="1">
    <location>
        <position position="1"/>
    </location>
</feature>
<dbReference type="EMBL" id="LAZR01067347">
    <property type="protein sequence ID" value="KKK51768.1"/>
    <property type="molecule type" value="Genomic_DNA"/>
</dbReference>
<evidence type="ECO:0000313" key="1">
    <source>
        <dbReference type="EMBL" id="KKK51768.1"/>
    </source>
</evidence>
<reference evidence="1" key="1">
    <citation type="journal article" date="2015" name="Nature">
        <title>Complex archaea that bridge the gap between prokaryotes and eukaryotes.</title>
        <authorList>
            <person name="Spang A."/>
            <person name="Saw J.H."/>
            <person name="Jorgensen S.L."/>
            <person name="Zaremba-Niedzwiedzka K."/>
            <person name="Martijn J."/>
            <person name="Lind A.E."/>
            <person name="van Eijk R."/>
            <person name="Schleper C."/>
            <person name="Guy L."/>
            <person name="Ettema T.J."/>
        </authorList>
    </citation>
    <scope>NUCLEOTIDE SEQUENCE</scope>
</reference>
<comment type="caution">
    <text evidence="1">The sequence shown here is derived from an EMBL/GenBank/DDBJ whole genome shotgun (WGS) entry which is preliminary data.</text>
</comment>
<accession>A0A0F8W591</accession>
<gene>
    <name evidence="1" type="ORF">LCGC14_3111660</name>
</gene>
<protein>
    <submittedName>
        <fullName evidence="1">Uncharacterized protein</fullName>
    </submittedName>
</protein>
<organism evidence="1">
    <name type="scientific">marine sediment metagenome</name>
    <dbReference type="NCBI Taxonomy" id="412755"/>
    <lineage>
        <taxon>unclassified sequences</taxon>
        <taxon>metagenomes</taxon>
        <taxon>ecological metagenomes</taxon>
    </lineage>
</organism>
<name>A0A0F8W591_9ZZZZ</name>